<dbReference type="InterPro" id="IPR009874">
    <property type="entry name" value="DUF1428"/>
</dbReference>
<comment type="caution">
    <text evidence="1">The sequence shown here is derived from an EMBL/GenBank/DDBJ whole genome shotgun (WGS) entry which is preliminary data.</text>
</comment>
<dbReference type="InterPro" id="IPR011008">
    <property type="entry name" value="Dimeric_a/b-barrel"/>
</dbReference>
<evidence type="ECO:0000313" key="2">
    <source>
        <dbReference type="Proteomes" id="UP001183582"/>
    </source>
</evidence>
<dbReference type="Proteomes" id="UP001183582">
    <property type="component" value="Unassembled WGS sequence"/>
</dbReference>
<dbReference type="EMBL" id="JAHWXH010000001">
    <property type="protein sequence ID" value="MDS0244339.1"/>
    <property type="molecule type" value="Genomic_DNA"/>
</dbReference>
<proteinExistence type="predicted"/>
<dbReference type="SUPFAM" id="SSF54909">
    <property type="entry name" value="Dimeric alpha+beta barrel"/>
    <property type="match status" value="1"/>
</dbReference>
<accession>A0AAJ2HH74</accession>
<dbReference type="Pfam" id="PF07237">
    <property type="entry name" value="DUF1428"/>
    <property type="match status" value="1"/>
</dbReference>
<name>A0AAJ2HH74_9MICO</name>
<sequence>MTIAEITVVPVPADRRVAYVDFSKRMAAVYRDHGALRVTDYWQSSASPDQADFHAEGTSYEAGELRSFADLVGASASESVVVSITVWPSREARDRGAAAASRDPRVLATMDEDAVFDGARVTGDVFDIALTVPGAD</sequence>
<dbReference type="RefSeq" id="WP_310890422.1">
    <property type="nucleotide sequence ID" value="NZ_BAAAGR010000001.1"/>
</dbReference>
<gene>
    <name evidence="1" type="ORF">KZC50_01790</name>
</gene>
<dbReference type="Gene3D" id="3.30.70.100">
    <property type="match status" value="1"/>
</dbReference>
<dbReference type="GeneID" id="301456919"/>
<evidence type="ECO:0000313" key="1">
    <source>
        <dbReference type="EMBL" id="MDS0244339.1"/>
    </source>
</evidence>
<organism evidence="1 2">
    <name type="scientific">Microbacterium aurantiacum</name>
    <dbReference type="NCBI Taxonomy" id="162393"/>
    <lineage>
        <taxon>Bacteria</taxon>
        <taxon>Bacillati</taxon>
        <taxon>Actinomycetota</taxon>
        <taxon>Actinomycetes</taxon>
        <taxon>Micrococcales</taxon>
        <taxon>Microbacteriaceae</taxon>
        <taxon>Microbacterium</taxon>
    </lineage>
</organism>
<reference evidence="1 2" key="1">
    <citation type="submission" date="2021-06" db="EMBL/GenBank/DDBJ databases">
        <title>Genome-based taxonomic framework of Microbacterium strains isolated from marine environment, the description of four new species and reclassification of four preexisting species.</title>
        <authorList>
            <person name="Lee S.D."/>
            <person name="Kim S.-M."/>
            <person name="Byeon Y.-S."/>
            <person name="Yang H.L."/>
            <person name="Kim I.S."/>
        </authorList>
    </citation>
    <scope>NUCLEOTIDE SEQUENCE [LARGE SCALE GENOMIC DNA]</scope>
    <source>
        <strain evidence="1 2">KACC 20514</strain>
    </source>
</reference>
<dbReference type="AlphaFoldDB" id="A0AAJ2HH74"/>
<protein>
    <submittedName>
        <fullName evidence="1">DUF1428 domain-containing protein</fullName>
    </submittedName>
</protein>